<dbReference type="Gene3D" id="3.40.720.10">
    <property type="entry name" value="Alkaline Phosphatase, subunit A"/>
    <property type="match status" value="1"/>
</dbReference>
<dbReference type="InterPro" id="IPR052701">
    <property type="entry name" value="GAG_Ulvan_Degrading_Sulfatases"/>
</dbReference>
<evidence type="ECO:0000259" key="3">
    <source>
        <dbReference type="Pfam" id="PF00884"/>
    </source>
</evidence>
<evidence type="ECO:0000256" key="1">
    <source>
        <dbReference type="SAM" id="MobiDB-lite"/>
    </source>
</evidence>
<dbReference type="Pfam" id="PF00884">
    <property type="entry name" value="Sulfatase"/>
    <property type="match status" value="1"/>
</dbReference>
<dbReference type="OrthoDB" id="96314at2759"/>
<keyword evidence="2" id="KW-1133">Transmembrane helix</keyword>
<evidence type="ECO:0000256" key="2">
    <source>
        <dbReference type="SAM" id="Phobius"/>
    </source>
</evidence>
<organism evidence="4 5">
    <name type="scientific">Thelonectria olida</name>
    <dbReference type="NCBI Taxonomy" id="1576542"/>
    <lineage>
        <taxon>Eukaryota</taxon>
        <taxon>Fungi</taxon>
        <taxon>Dikarya</taxon>
        <taxon>Ascomycota</taxon>
        <taxon>Pezizomycotina</taxon>
        <taxon>Sordariomycetes</taxon>
        <taxon>Hypocreomycetidae</taxon>
        <taxon>Hypocreales</taxon>
        <taxon>Nectriaceae</taxon>
        <taxon>Thelonectria</taxon>
    </lineage>
</organism>
<feature type="transmembrane region" description="Helical" evidence="2">
    <location>
        <begin position="116"/>
        <end position="136"/>
    </location>
</feature>
<feature type="transmembrane region" description="Helical" evidence="2">
    <location>
        <begin position="142"/>
        <end position="161"/>
    </location>
</feature>
<keyword evidence="2" id="KW-0812">Transmembrane</keyword>
<evidence type="ECO:0000313" key="4">
    <source>
        <dbReference type="EMBL" id="KAH6891468.1"/>
    </source>
</evidence>
<dbReference type="PANTHER" id="PTHR43751">
    <property type="entry name" value="SULFATASE"/>
    <property type="match status" value="1"/>
</dbReference>
<feature type="compositionally biased region" description="Polar residues" evidence="1">
    <location>
        <begin position="347"/>
        <end position="356"/>
    </location>
</feature>
<proteinExistence type="predicted"/>
<name>A0A9P8W759_9HYPO</name>
<feature type="region of interest" description="Disordered" evidence="1">
    <location>
        <begin position="904"/>
        <end position="925"/>
    </location>
</feature>
<feature type="region of interest" description="Disordered" evidence="1">
    <location>
        <begin position="341"/>
        <end position="380"/>
    </location>
</feature>
<feature type="domain" description="Sulfatase N-terminal" evidence="3">
    <location>
        <begin position="574"/>
        <end position="769"/>
    </location>
</feature>
<keyword evidence="5" id="KW-1185">Reference proteome</keyword>
<sequence length="925" mass="103565">MFASLVPFSFSVIFVSLSLTKLVHLYIHANAVSPLALAVFLPSLLLPDVFVICVSRLALRRERGLLAILACALGCFFSLVLLGGASSQLGFFYQTGNEVAWEDAIGFAKDEEGLKVLLSGSGAVIVSGLLIVTVAWFAKFWVYRAVGAFLVGVGAPIVYVWRSMPCFGGKKPSRRNYYAQAANTSPDPYDDSDSDISFDDQDDTEQAMALVYGEGWKESSGRTAQCFRKTTSWAILTGVLVYLGITTIFRPQTPYTMMSTTLPFAMMEMWKPAPDACTEQVRLNGNIFPFPALIDRVNWEEPNRNAKGWAPGTNNRLVRGYREHVPEWLPHPPPLGFHKWYPDPEDNATTGASGNVSAAEHRKENPNCPGPQANDKFYSPVSDPMKITNLDSEVIDIVKGALDSGSVKIKHVALIMMESLREELFPITMGSDIHRFITASHEDGETDRINELLSRLTPNAEKFTGKPGNWKKSDGSEFDAPETEWNNTAEAGFGGINVQGGFTTSSVSTKSLAAIHCGAWPMPVDKFEEADALCYQPCLPQVLELFNQMKTSKDASDDFLEQEWYPAFFQSVTDGYDRQKKFDRKIGFKHVVTKHRLELDAEDTNTHLEEINYFGYPETALKSHIEAYIKSSLEKKRRMFLSHFTSTTHHPWATPHEFQTTEYLNSNGGMHWHKDFNKYLNTVRWTDKWLGELMQTFEDTGIANETLVIFVGDHGQAFKEDDSKTGTYENGHVSNFRVPIVFKHPHIPQVQYNANATSISIVPTILDLLVKTGSLNDKDKEAATDLVQDYEGQSLIRPYKASHKGRRAWNFGIINGGGRMLSVTSADAPWRLVMPLDQKTEYKFTDLTTDPLELKPILKWSVKTLTGAVNNVYGEDAAKWALEAEAVARWWGLERKRLWGYAPGEVESESAEDADDDDDKDEKDE</sequence>
<dbReference type="InterPro" id="IPR017850">
    <property type="entry name" value="Alkaline_phosphatase_core_sf"/>
</dbReference>
<dbReference type="InterPro" id="IPR000917">
    <property type="entry name" value="Sulfatase_N"/>
</dbReference>
<evidence type="ECO:0000313" key="5">
    <source>
        <dbReference type="Proteomes" id="UP000777438"/>
    </source>
</evidence>
<feature type="transmembrane region" description="Helical" evidence="2">
    <location>
        <begin position="35"/>
        <end position="59"/>
    </location>
</feature>
<feature type="transmembrane region" description="Helical" evidence="2">
    <location>
        <begin position="6"/>
        <end position="23"/>
    </location>
</feature>
<dbReference type="Proteomes" id="UP000777438">
    <property type="component" value="Unassembled WGS sequence"/>
</dbReference>
<dbReference type="AlphaFoldDB" id="A0A9P8W759"/>
<gene>
    <name evidence="4" type="ORF">B0T10DRAFT_595699</name>
</gene>
<dbReference type="SUPFAM" id="SSF53649">
    <property type="entry name" value="Alkaline phosphatase-like"/>
    <property type="match status" value="1"/>
</dbReference>
<dbReference type="EMBL" id="JAGPYM010000008">
    <property type="protein sequence ID" value="KAH6891468.1"/>
    <property type="molecule type" value="Genomic_DNA"/>
</dbReference>
<comment type="caution">
    <text evidence="4">The sequence shown here is derived from an EMBL/GenBank/DDBJ whole genome shotgun (WGS) entry which is preliminary data.</text>
</comment>
<reference evidence="4 5" key="1">
    <citation type="journal article" date="2021" name="Nat. Commun.">
        <title>Genetic determinants of endophytism in the Arabidopsis root mycobiome.</title>
        <authorList>
            <person name="Mesny F."/>
            <person name="Miyauchi S."/>
            <person name="Thiergart T."/>
            <person name="Pickel B."/>
            <person name="Atanasova L."/>
            <person name="Karlsson M."/>
            <person name="Huettel B."/>
            <person name="Barry K.W."/>
            <person name="Haridas S."/>
            <person name="Chen C."/>
            <person name="Bauer D."/>
            <person name="Andreopoulos W."/>
            <person name="Pangilinan J."/>
            <person name="LaButti K."/>
            <person name="Riley R."/>
            <person name="Lipzen A."/>
            <person name="Clum A."/>
            <person name="Drula E."/>
            <person name="Henrissat B."/>
            <person name="Kohler A."/>
            <person name="Grigoriev I.V."/>
            <person name="Martin F.M."/>
            <person name="Hacquard S."/>
        </authorList>
    </citation>
    <scope>NUCLEOTIDE SEQUENCE [LARGE SCALE GENOMIC DNA]</scope>
    <source>
        <strain evidence="4 5">MPI-CAGE-CH-0241</strain>
    </source>
</reference>
<dbReference type="PANTHER" id="PTHR43751:SF3">
    <property type="entry name" value="SULFATASE N-TERMINAL DOMAIN-CONTAINING PROTEIN"/>
    <property type="match status" value="1"/>
</dbReference>
<feature type="transmembrane region" description="Helical" evidence="2">
    <location>
        <begin position="65"/>
        <end position="85"/>
    </location>
</feature>
<accession>A0A9P8W759</accession>
<feature type="compositionally biased region" description="Acidic residues" evidence="1">
    <location>
        <begin position="906"/>
        <end position="925"/>
    </location>
</feature>
<protein>
    <submittedName>
        <fullName evidence="4">Alkaline-phosphatase-like protein</fullName>
    </submittedName>
</protein>
<keyword evidence="2" id="KW-0472">Membrane</keyword>